<accession>A0A139A0V4</accession>
<dbReference type="InterPro" id="IPR030616">
    <property type="entry name" value="Aur-like"/>
</dbReference>
<feature type="region of interest" description="Disordered" evidence="10">
    <location>
        <begin position="359"/>
        <end position="472"/>
    </location>
</feature>
<dbReference type="InterPro" id="IPR008271">
    <property type="entry name" value="Ser/Thr_kinase_AS"/>
</dbReference>
<dbReference type="GO" id="GO:0005524">
    <property type="term" value="F:ATP binding"/>
    <property type="evidence" value="ECO:0007669"/>
    <property type="project" value="UniProtKB-UniRule"/>
</dbReference>
<dbReference type="SMART" id="SM00220">
    <property type="entry name" value="S_TKc"/>
    <property type="match status" value="1"/>
</dbReference>
<dbReference type="OrthoDB" id="40902at2759"/>
<feature type="binding site" evidence="7">
    <location>
        <begin position="184"/>
        <end position="185"/>
    </location>
    <ligand>
        <name>ATP</name>
        <dbReference type="ChEBI" id="CHEBI:30616"/>
    </ligand>
</feature>
<feature type="domain" description="Protein kinase" evidence="11">
    <location>
        <begin position="56"/>
        <end position="321"/>
    </location>
</feature>
<dbReference type="PROSITE" id="PS00107">
    <property type="entry name" value="PROTEIN_KINASE_ATP"/>
    <property type="match status" value="1"/>
</dbReference>
<evidence type="ECO:0000256" key="10">
    <source>
        <dbReference type="SAM" id="MobiDB-lite"/>
    </source>
</evidence>
<keyword evidence="4 12" id="KW-0418">Kinase</keyword>
<feature type="binding site" evidence="7 9">
    <location>
        <position position="85"/>
    </location>
    <ligand>
        <name>ATP</name>
        <dbReference type="ChEBI" id="CHEBI:30616"/>
    </ligand>
</feature>
<evidence type="ECO:0000256" key="3">
    <source>
        <dbReference type="ARBA" id="ARBA00022741"/>
    </source>
</evidence>
<evidence type="ECO:0000313" key="12">
    <source>
        <dbReference type="EMBL" id="KXS10155.1"/>
    </source>
</evidence>
<evidence type="ECO:0000256" key="8">
    <source>
        <dbReference type="PIRSR" id="PIRSR630616-3"/>
    </source>
</evidence>
<keyword evidence="13" id="KW-1185">Reference proteome</keyword>
<feature type="cross-link" description="Glycyl lysine isopeptide (Lys-Gly) (interchain with G-Cter in SUMO2)" evidence="8">
    <location>
        <position position="182"/>
    </location>
</feature>
<evidence type="ECO:0000256" key="5">
    <source>
        <dbReference type="ARBA" id="ARBA00022840"/>
    </source>
</evidence>
<dbReference type="FunFam" id="1.10.510.10:FF:000571">
    <property type="entry name" value="Maternal embryonic leucine zipper kinase"/>
    <property type="match status" value="1"/>
</dbReference>
<dbReference type="STRING" id="1344416.A0A139A0V4"/>
<keyword evidence="5 7" id="KW-0067">ATP-binding</keyword>
<dbReference type="Proteomes" id="UP000070544">
    <property type="component" value="Unassembled WGS sequence"/>
</dbReference>
<dbReference type="Gene3D" id="1.10.510.10">
    <property type="entry name" value="Transferase(Phosphotransferase) domain 1"/>
    <property type="match status" value="1"/>
</dbReference>
<evidence type="ECO:0000256" key="4">
    <source>
        <dbReference type="ARBA" id="ARBA00022777"/>
    </source>
</evidence>
<evidence type="ECO:0000256" key="6">
    <source>
        <dbReference type="PIRSR" id="PIRSR630616-1"/>
    </source>
</evidence>
<dbReference type="EMBL" id="KQ965836">
    <property type="protein sequence ID" value="KXS10155.1"/>
    <property type="molecule type" value="Genomic_DNA"/>
</dbReference>
<dbReference type="OMA" id="YFIEAGE"/>
<feature type="binding site" evidence="7">
    <location>
        <position position="201"/>
    </location>
    <ligand>
        <name>ATP</name>
        <dbReference type="ChEBI" id="CHEBI:30616"/>
    </ligand>
</feature>
<keyword evidence="3 7" id="KW-0547">Nucleotide-binding</keyword>
<dbReference type="InterPro" id="IPR011009">
    <property type="entry name" value="Kinase-like_dom_sf"/>
</dbReference>
<dbReference type="PROSITE" id="PS50011">
    <property type="entry name" value="PROTEIN_KINASE_DOM"/>
    <property type="match status" value="1"/>
</dbReference>
<keyword evidence="1" id="KW-0723">Serine/threonine-protein kinase</keyword>
<dbReference type="CDD" id="cd05117">
    <property type="entry name" value="STKc_CAMK"/>
    <property type="match status" value="1"/>
</dbReference>
<dbReference type="SUPFAM" id="SSF56112">
    <property type="entry name" value="Protein kinase-like (PK-like)"/>
    <property type="match status" value="1"/>
</dbReference>
<evidence type="ECO:0000256" key="7">
    <source>
        <dbReference type="PIRSR" id="PIRSR630616-2"/>
    </source>
</evidence>
<feature type="binding site" evidence="7">
    <location>
        <begin position="135"/>
        <end position="137"/>
    </location>
    <ligand>
        <name>ATP</name>
        <dbReference type="ChEBI" id="CHEBI:30616"/>
    </ligand>
</feature>
<feature type="region of interest" description="Disordered" evidence="10">
    <location>
        <begin position="501"/>
        <end position="527"/>
    </location>
</feature>
<dbReference type="InterPro" id="IPR017441">
    <property type="entry name" value="Protein_kinase_ATP_BS"/>
</dbReference>
<evidence type="ECO:0000256" key="9">
    <source>
        <dbReference type="PROSITE-ProRule" id="PRU10141"/>
    </source>
</evidence>
<dbReference type="GO" id="GO:0004674">
    <property type="term" value="F:protein serine/threonine kinase activity"/>
    <property type="evidence" value="ECO:0007669"/>
    <property type="project" value="UniProtKB-KW"/>
</dbReference>
<keyword evidence="2" id="KW-0808">Transferase</keyword>
<dbReference type="AlphaFoldDB" id="A0A139A0V4"/>
<gene>
    <name evidence="12" type="ORF">M427DRAFT_62889</name>
</gene>
<proteinExistence type="predicted"/>
<dbReference type="PROSITE" id="PS00108">
    <property type="entry name" value="PROTEIN_KINASE_ST"/>
    <property type="match status" value="1"/>
</dbReference>
<name>A0A139A0V4_GONPJ</name>
<evidence type="ECO:0000256" key="2">
    <source>
        <dbReference type="ARBA" id="ARBA00022679"/>
    </source>
</evidence>
<evidence type="ECO:0000259" key="11">
    <source>
        <dbReference type="PROSITE" id="PS50011"/>
    </source>
</evidence>
<dbReference type="InterPro" id="IPR000719">
    <property type="entry name" value="Prot_kinase_dom"/>
</dbReference>
<evidence type="ECO:0000256" key="1">
    <source>
        <dbReference type="ARBA" id="ARBA00022527"/>
    </source>
</evidence>
<feature type="compositionally biased region" description="Low complexity" evidence="10">
    <location>
        <begin position="374"/>
        <end position="399"/>
    </location>
</feature>
<evidence type="ECO:0000313" key="13">
    <source>
        <dbReference type="Proteomes" id="UP000070544"/>
    </source>
</evidence>
<feature type="region of interest" description="Disordered" evidence="10">
    <location>
        <begin position="565"/>
        <end position="602"/>
    </location>
</feature>
<feature type="compositionally biased region" description="Low complexity" evidence="10">
    <location>
        <begin position="408"/>
        <end position="423"/>
    </location>
</feature>
<feature type="active site" description="Proton acceptor" evidence="6">
    <location>
        <position position="180"/>
    </location>
</feature>
<feature type="compositionally biased region" description="Low complexity" evidence="10">
    <location>
        <begin position="438"/>
        <end position="466"/>
    </location>
</feature>
<dbReference type="PANTHER" id="PTHR24350">
    <property type="entry name" value="SERINE/THREONINE-PROTEIN KINASE IAL-RELATED"/>
    <property type="match status" value="1"/>
</dbReference>
<protein>
    <submittedName>
        <fullName evidence="12">Pkinase-domain-containing protein</fullName>
    </submittedName>
</protein>
<reference evidence="12 13" key="1">
    <citation type="journal article" date="2015" name="Genome Biol. Evol.">
        <title>Phylogenomic analyses indicate that early fungi evolved digesting cell walls of algal ancestors of land plants.</title>
        <authorList>
            <person name="Chang Y."/>
            <person name="Wang S."/>
            <person name="Sekimoto S."/>
            <person name="Aerts A.L."/>
            <person name="Choi C."/>
            <person name="Clum A."/>
            <person name="LaButti K.M."/>
            <person name="Lindquist E.A."/>
            <person name="Yee Ngan C."/>
            <person name="Ohm R.A."/>
            <person name="Salamov A.A."/>
            <person name="Grigoriev I.V."/>
            <person name="Spatafora J.W."/>
            <person name="Berbee M.L."/>
        </authorList>
    </citation>
    <scope>NUCLEOTIDE SEQUENCE [LARGE SCALE GENOMIC DNA]</scope>
    <source>
        <strain evidence="12 13">JEL478</strain>
    </source>
</reference>
<organism evidence="12 13">
    <name type="scientific">Gonapodya prolifera (strain JEL478)</name>
    <name type="common">Monoblepharis prolifera</name>
    <dbReference type="NCBI Taxonomy" id="1344416"/>
    <lineage>
        <taxon>Eukaryota</taxon>
        <taxon>Fungi</taxon>
        <taxon>Fungi incertae sedis</taxon>
        <taxon>Chytridiomycota</taxon>
        <taxon>Chytridiomycota incertae sedis</taxon>
        <taxon>Monoblepharidomycetes</taxon>
        <taxon>Monoblepharidales</taxon>
        <taxon>Gonapodyaceae</taxon>
        <taxon>Gonapodya</taxon>
    </lineage>
</organism>
<dbReference type="FunFam" id="3.30.200.20:FF:000042">
    <property type="entry name" value="Aurora kinase A"/>
    <property type="match status" value="1"/>
</dbReference>
<dbReference type="Pfam" id="PF00069">
    <property type="entry name" value="Pkinase"/>
    <property type="match status" value="1"/>
</dbReference>
<feature type="compositionally biased region" description="Acidic residues" evidence="10">
    <location>
        <begin position="573"/>
        <end position="596"/>
    </location>
</feature>
<sequence length="602" mass="65520">MASAWAKKNKPFCRPFFRPLVLGLLQQSSPARLVIASRQMDFFKPEPETAKKKKDYQIGEIVGKGAYGVVKEAIHIPTKRKVAIKVIEKSTLAKERKNFSHVQAEFGILSSVKHPNVIQFLDWFETKTKYYLVYELASGGELFRRIVSQGHFSERECVVIISTILNSIVYLHSHNLVHRDLKPENLLFKDSSEDSSIVIVDFGVAKLVCDAESEGNRFCKTFTGSPAYMAPEVIDRKKYGKPVDVWSVGVIAFVLLSGRSPWGERIGVNEIYRKIAEGKTDFAPAIWSRISPAAQDFCASLMQLDPDARPTAHEALHHPWLEKLCPKGYIEYIERFNVTAWQKEGKKCPEHIIPQWNHVSADPRTASRPIRNHSSTSSIASTSSLTSTCSSVPQSSTASNTLFPPTSPALAPASEPSSLPRPAILEDGQAVSSPAMPTTSLASSGNSGSTSTGQASKANSESSTSSGTVAEPEEINPAAPASAFHTPVSILIGTSGSQTSRIQFADAPPRTPSPSDLSSGEGDCAEKSHEKKYGSFGRVLGKARRMSLKHGELNLFEEAVTLGATYGLGGGDSDVEVGEMDDTDQSLDEKDDTSSDDSEKPR</sequence>